<dbReference type="GeneID" id="59237164"/>
<dbReference type="PANTHER" id="PTHR11102:SF160">
    <property type="entry name" value="ERAD-ASSOCIATED E3 UBIQUITIN-PROTEIN LIGASE COMPONENT HRD3"/>
    <property type="match status" value="1"/>
</dbReference>
<name>A0A7H9B6K9_ZYGMR</name>
<evidence type="ECO:0000256" key="4">
    <source>
        <dbReference type="SAM" id="SignalP"/>
    </source>
</evidence>
<feature type="transmembrane region" description="Helical" evidence="3">
    <location>
        <begin position="756"/>
        <end position="776"/>
    </location>
</feature>
<protein>
    <recommendedName>
        <fullName evidence="7">ERAD-associated E3 ubiquitin-protein ligase component HRD3</fullName>
    </recommendedName>
</protein>
<dbReference type="EMBL" id="CP058608">
    <property type="protein sequence ID" value="QLG73422.1"/>
    <property type="molecule type" value="Genomic_DNA"/>
</dbReference>
<dbReference type="Gene3D" id="1.25.40.10">
    <property type="entry name" value="Tetratricopeptide repeat domain"/>
    <property type="match status" value="2"/>
</dbReference>
<feature type="chain" id="PRO_5028963120" description="ERAD-associated E3 ubiquitin-protein ligase component HRD3" evidence="4">
    <location>
        <begin position="22"/>
        <end position="816"/>
    </location>
</feature>
<feature type="signal peptide" evidence="4">
    <location>
        <begin position="1"/>
        <end position="21"/>
    </location>
</feature>
<keyword evidence="3" id="KW-1133">Transmembrane helix</keyword>
<dbReference type="AlphaFoldDB" id="A0A7H9B6K9"/>
<dbReference type="SUPFAM" id="SSF81901">
    <property type="entry name" value="HCP-like"/>
    <property type="match status" value="2"/>
</dbReference>
<dbReference type="PANTHER" id="PTHR11102">
    <property type="entry name" value="SEL-1-LIKE PROTEIN"/>
    <property type="match status" value="1"/>
</dbReference>
<comment type="similarity">
    <text evidence="1">Belongs to the sel-1 family.</text>
</comment>
<keyword evidence="6" id="KW-1185">Reference proteome</keyword>
<proteinExistence type="inferred from homology"/>
<feature type="region of interest" description="Disordered" evidence="2">
    <location>
        <begin position="710"/>
        <end position="739"/>
    </location>
</feature>
<dbReference type="InterPro" id="IPR011990">
    <property type="entry name" value="TPR-like_helical_dom_sf"/>
</dbReference>
<evidence type="ECO:0000256" key="2">
    <source>
        <dbReference type="SAM" id="MobiDB-lite"/>
    </source>
</evidence>
<evidence type="ECO:0008006" key="7">
    <source>
        <dbReference type="Google" id="ProtNLM"/>
    </source>
</evidence>
<dbReference type="RefSeq" id="XP_037145149.1">
    <property type="nucleotide sequence ID" value="XM_037289254.1"/>
</dbReference>
<evidence type="ECO:0000313" key="5">
    <source>
        <dbReference type="EMBL" id="QLG73422.1"/>
    </source>
</evidence>
<evidence type="ECO:0000256" key="3">
    <source>
        <dbReference type="SAM" id="Phobius"/>
    </source>
</evidence>
<dbReference type="InterPro" id="IPR006597">
    <property type="entry name" value="Sel1-like"/>
</dbReference>
<sequence length="816" mass="93389">MRLNRTLWVSLVLIYSFIIRAQDPWQDAESMLRQALKRVDPMARSSSTSDRSRTEESGVLYIPMDYYEEEQEKRYAYFFSNEATDWQKKVHRLLRESSEIYGNPEATFILAQLHLWGDYGFPHNKTLAFKYSDKFNNLTRFTNSSVLFDLSVMHSTGFFGEIPVDRAKGLVYLQQAASLGNMQAKQALAYKYSSGTDVPRDCNKALLLYREIAESIRRSFSDEEWYLYPPYVETYDVRLPDLTGGLLGKGLTTWVKTLQGRLPSERPDITSSFLTKMDGGKVWLKFGSENSGASFTDNDDDSYDRIVDIYYTALDEYKGTYMTARDCEEARKILELTFITFDNEVPVMDNLPRFFYAKCIELLGHIYFTGEAEGHPNITLAERYLNRSLELFETYGSLGSTSHTDLGLISQYIKKNDTDAIKHYRKGEHTEFATGAGRHDFQLSLLSSKYPELKLGDPFMLIQHAYALGSRPAIYEFARMKESGMGGYYSCEDSIASFQLFVERSEELMAPQLRTAYGELLKENGEVALWAYAQAAEQGYEAAQVNAACISYLLPRNFEDPPKTTRERKLMSISYYMQALKQGNIDAGVVAGNIYFEMQDYSKSVQLYQSSALRFSPQALWNLGYMYEYGLGVEIDFSMAKRYYDQVLENNPKLYIAVKLSVLKLRAKAWLLWITGERSGYELGDRDNEQSDDKRVPWYKKLFESYKSAFTGNDESEGDKKEGDGSTQNADSKQKEESDEGTWTRLSSLGLHLEDFLSIAFILFLFLFSVIVRIIAARRGWNVNNADVRVNGNHGAHDGGQNNNVFRGNFEVRIAI</sequence>
<evidence type="ECO:0000256" key="1">
    <source>
        <dbReference type="ARBA" id="ARBA00038101"/>
    </source>
</evidence>
<keyword evidence="3" id="KW-0472">Membrane</keyword>
<dbReference type="InterPro" id="IPR050767">
    <property type="entry name" value="Sel1_AlgK"/>
</dbReference>
<accession>A0A7H9B6K9</accession>
<dbReference type="Proteomes" id="UP000509704">
    <property type="component" value="Chromosome 5"/>
</dbReference>
<keyword evidence="3" id="KW-0812">Transmembrane</keyword>
<dbReference type="SMART" id="SM00671">
    <property type="entry name" value="SEL1"/>
    <property type="match status" value="5"/>
</dbReference>
<dbReference type="Pfam" id="PF08238">
    <property type="entry name" value="Sel1"/>
    <property type="match status" value="6"/>
</dbReference>
<keyword evidence="4" id="KW-0732">Signal</keyword>
<reference evidence="5 6" key="1">
    <citation type="submission" date="2020-07" db="EMBL/GenBank/DDBJ databases">
        <title>The yeast mating-type switching endonuclease HO is a domesticated member of an unorthodox homing genetic element family.</title>
        <authorList>
            <person name="Coughlan A.Y."/>
            <person name="Lombardi L."/>
            <person name="Braun-Galleani S."/>
            <person name="Martos A.R."/>
            <person name="Galeote V."/>
            <person name="Bigey F."/>
            <person name="Dequin S."/>
            <person name="Byrne K.P."/>
            <person name="Wolfe K.H."/>
        </authorList>
    </citation>
    <scope>NUCLEOTIDE SEQUENCE [LARGE SCALE GENOMIC DNA]</scope>
    <source>
        <strain evidence="5 6">NRRL Y-6702</strain>
    </source>
</reference>
<dbReference type="OrthoDB" id="27934at2759"/>
<gene>
    <name evidence="5" type="ORF">HG535_0E05060</name>
</gene>
<dbReference type="KEGG" id="zmk:HG535_0E05060"/>
<organism evidence="5 6">
    <name type="scientific">Zygotorulaspora mrakii</name>
    <name type="common">Zygosaccharomyces mrakii</name>
    <dbReference type="NCBI Taxonomy" id="42260"/>
    <lineage>
        <taxon>Eukaryota</taxon>
        <taxon>Fungi</taxon>
        <taxon>Dikarya</taxon>
        <taxon>Ascomycota</taxon>
        <taxon>Saccharomycotina</taxon>
        <taxon>Saccharomycetes</taxon>
        <taxon>Saccharomycetales</taxon>
        <taxon>Saccharomycetaceae</taxon>
        <taxon>Zygotorulaspora</taxon>
    </lineage>
</organism>
<evidence type="ECO:0000313" key="6">
    <source>
        <dbReference type="Proteomes" id="UP000509704"/>
    </source>
</evidence>